<reference evidence="2 3" key="1">
    <citation type="journal article" date="2022" name="Nat. Ecol. Evol.">
        <title>A masculinizing supergene underlies an exaggerated male reproductive morph in a spider.</title>
        <authorList>
            <person name="Hendrickx F."/>
            <person name="De Corte Z."/>
            <person name="Sonet G."/>
            <person name="Van Belleghem S.M."/>
            <person name="Kostlbacher S."/>
            <person name="Vangestel C."/>
        </authorList>
    </citation>
    <scope>NUCLEOTIDE SEQUENCE [LARGE SCALE GENOMIC DNA]</scope>
    <source>
        <strain evidence="2">W744_W776</strain>
    </source>
</reference>
<dbReference type="Proteomes" id="UP000827092">
    <property type="component" value="Unassembled WGS sequence"/>
</dbReference>
<feature type="compositionally biased region" description="Low complexity" evidence="1">
    <location>
        <begin position="1"/>
        <end position="12"/>
    </location>
</feature>
<dbReference type="EMBL" id="JAFNEN010000119">
    <property type="protein sequence ID" value="KAG8193543.1"/>
    <property type="molecule type" value="Genomic_DNA"/>
</dbReference>
<comment type="caution">
    <text evidence="2">The sequence shown here is derived from an EMBL/GenBank/DDBJ whole genome shotgun (WGS) entry which is preliminary data.</text>
</comment>
<evidence type="ECO:0000256" key="1">
    <source>
        <dbReference type="SAM" id="MobiDB-lite"/>
    </source>
</evidence>
<accession>A0AAV6VCC0</accession>
<protein>
    <submittedName>
        <fullName evidence="2">Uncharacterized protein</fullName>
    </submittedName>
</protein>
<gene>
    <name evidence="2" type="ORF">JTE90_003752</name>
</gene>
<name>A0AAV6VCC0_9ARAC</name>
<evidence type="ECO:0000313" key="3">
    <source>
        <dbReference type="Proteomes" id="UP000827092"/>
    </source>
</evidence>
<proteinExistence type="predicted"/>
<feature type="compositionally biased region" description="Basic and acidic residues" evidence="1">
    <location>
        <begin position="35"/>
        <end position="44"/>
    </location>
</feature>
<organism evidence="2 3">
    <name type="scientific">Oedothorax gibbosus</name>
    <dbReference type="NCBI Taxonomy" id="931172"/>
    <lineage>
        <taxon>Eukaryota</taxon>
        <taxon>Metazoa</taxon>
        <taxon>Ecdysozoa</taxon>
        <taxon>Arthropoda</taxon>
        <taxon>Chelicerata</taxon>
        <taxon>Arachnida</taxon>
        <taxon>Araneae</taxon>
        <taxon>Araneomorphae</taxon>
        <taxon>Entelegynae</taxon>
        <taxon>Araneoidea</taxon>
        <taxon>Linyphiidae</taxon>
        <taxon>Erigoninae</taxon>
        <taxon>Oedothorax</taxon>
    </lineage>
</organism>
<evidence type="ECO:0000313" key="2">
    <source>
        <dbReference type="EMBL" id="KAG8193543.1"/>
    </source>
</evidence>
<dbReference type="AlphaFoldDB" id="A0AAV6VCC0"/>
<sequence length="67" mass="7579">MATAARASATMACHRRTKKPSPPKLVGLPPSILSKRREVAPDGAREQLNKWRNWDGDWREQRGVRGK</sequence>
<feature type="region of interest" description="Disordered" evidence="1">
    <location>
        <begin position="1"/>
        <end position="44"/>
    </location>
</feature>
<keyword evidence="3" id="KW-1185">Reference proteome</keyword>